<comment type="caution">
    <text evidence="1">The sequence shown here is derived from an EMBL/GenBank/DDBJ whole genome shotgun (WGS) entry which is preliminary data.</text>
</comment>
<evidence type="ECO:0000313" key="2">
    <source>
        <dbReference type="Proteomes" id="UP001280121"/>
    </source>
</evidence>
<keyword evidence="2" id="KW-1185">Reference proteome</keyword>
<sequence length="159" mass="18374">MVRTLDVSVIIMEKIMLALVNLVALSARLVELFTGSKESQCTKYHCVKEAEDKRQKVLTLGALSNNLDCGDDMKNVHVNLVAVGFDKEWCRKALTRMIIVDELSFSFVEKEGFRDFCRISCPRFTLPSRRTLDRDIFRLIWMKSLNSENILLKKHQEFA</sequence>
<dbReference type="InterPro" id="IPR052035">
    <property type="entry name" value="ZnF_BED_domain_contain"/>
</dbReference>
<protein>
    <submittedName>
        <fullName evidence="1">Uncharacterized protein</fullName>
    </submittedName>
</protein>
<reference evidence="1" key="1">
    <citation type="journal article" date="2023" name="Plant J.">
        <title>Genome sequences and population genomics provide insights into the demographic history, inbreeding, and mutation load of two 'living fossil' tree species of Dipteronia.</title>
        <authorList>
            <person name="Feng Y."/>
            <person name="Comes H.P."/>
            <person name="Chen J."/>
            <person name="Zhu S."/>
            <person name="Lu R."/>
            <person name="Zhang X."/>
            <person name="Li P."/>
            <person name="Qiu J."/>
            <person name="Olsen K.M."/>
            <person name="Qiu Y."/>
        </authorList>
    </citation>
    <scope>NUCLEOTIDE SEQUENCE</scope>
    <source>
        <strain evidence="1">KIB01</strain>
    </source>
</reference>
<dbReference type="AlphaFoldDB" id="A0AAD9TL66"/>
<evidence type="ECO:0000313" key="1">
    <source>
        <dbReference type="EMBL" id="KAK2637639.1"/>
    </source>
</evidence>
<dbReference type="PANTHER" id="PTHR46481">
    <property type="entry name" value="ZINC FINGER BED DOMAIN-CONTAINING PROTEIN 4"/>
    <property type="match status" value="1"/>
</dbReference>
<gene>
    <name evidence="1" type="ORF">Ddye_025434</name>
</gene>
<dbReference type="PANTHER" id="PTHR46481:SF2">
    <property type="entry name" value="BED-TYPE DOMAIN-CONTAINING PROTEIN"/>
    <property type="match status" value="1"/>
</dbReference>
<proteinExistence type="predicted"/>
<accession>A0AAD9TL66</accession>
<dbReference type="SUPFAM" id="SSF140996">
    <property type="entry name" value="Hermes dimerisation domain"/>
    <property type="match status" value="1"/>
</dbReference>
<dbReference type="Proteomes" id="UP001280121">
    <property type="component" value="Unassembled WGS sequence"/>
</dbReference>
<name>A0AAD9TL66_9ROSI</name>
<organism evidence="1 2">
    <name type="scientific">Dipteronia dyeriana</name>
    <dbReference type="NCBI Taxonomy" id="168575"/>
    <lineage>
        <taxon>Eukaryota</taxon>
        <taxon>Viridiplantae</taxon>
        <taxon>Streptophyta</taxon>
        <taxon>Embryophyta</taxon>
        <taxon>Tracheophyta</taxon>
        <taxon>Spermatophyta</taxon>
        <taxon>Magnoliopsida</taxon>
        <taxon>eudicotyledons</taxon>
        <taxon>Gunneridae</taxon>
        <taxon>Pentapetalae</taxon>
        <taxon>rosids</taxon>
        <taxon>malvids</taxon>
        <taxon>Sapindales</taxon>
        <taxon>Sapindaceae</taxon>
        <taxon>Hippocastanoideae</taxon>
        <taxon>Acereae</taxon>
        <taxon>Dipteronia</taxon>
    </lineage>
</organism>
<dbReference type="EMBL" id="JANJYI010000008">
    <property type="protein sequence ID" value="KAK2637639.1"/>
    <property type="molecule type" value="Genomic_DNA"/>
</dbReference>